<dbReference type="PANTHER" id="PTHR11905:SF159">
    <property type="entry name" value="ADAM METALLOPROTEASE"/>
    <property type="match status" value="1"/>
</dbReference>
<organism evidence="9 10">
    <name type="scientific">Leptotrombidium deliense</name>
    <dbReference type="NCBI Taxonomy" id="299467"/>
    <lineage>
        <taxon>Eukaryota</taxon>
        <taxon>Metazoa</taxon>
        <taxon>Ecdysozoa</taxon>
        <taxon>Arthropoda</taxon>
        <taxon>Chelicerata</taxon>
        <taxon>Arachnida</taxon>
        <taxon>Acari</taxon>
        <taxon>Acariformes</taxon>
        <taxon>Trombidiformes</taxon>
        <taxon>Prostigmata</taxon>
        <taxon>Anystina</taxon>
        <taxon>Parasitengona</taxon>
        <taxon>Trombiculoidea</taxon>
        <taxon>Trombiculidae</taxon>
        <taxon>Leptotrombidium</taxon>
    </lineage>
</organism>
<comment type="caution">
    <text evidence="9">The sequence shown here is derived from an EMBL/GenBank/DDBJ whole genome shotgun (WGS) entry which is preliminary data.</text>
</comment>
<dbReference type="EMBL" id="NCKV01013693">
    <property type="protein sequence ID" value="RWS21103.1"/>
    <property type="molecule type" value="Genomic_DNA"/>
</dbReference>
<feature type="binding site" evidence="6">
    <location>
        <position position="235"/>
    </location>
    <ligand>
        <name>Zn(2+)</name>
        <dbReference type="ChEBI" id="CHEBI:29105"/>
        <note>catalytic</note>
    </ligand>
</feature>
<keyword evidence="7" id="KW-0812">Transmembrane</keyword>
<dbReference type="PANTHER" id="PTHR11905">
    <property type="entry name" value="ADAM A DISINTEGRIN AND METALLOPROTEASE DOMAIN"/>
    <property type="match status" value="1"/>
</dbReference>
<dbReference type="PROSITE" id="PS50215">
    <property type="entry name" value="ADAM_MEPRO"/>
    <property type="match status" value="1"/>
</dbReference>
<dbReference type="InterPro" id="IPR034027">
    <property type="entry name" value="Reprolysin_adamalysin"/>
</dbReference>
<evidence type="ECO:0000256" key="3">
    <source>
        <dbReference type="ARBA" id="ARBA00022833"/>
    </source>
</evidence>
<dbReference type="CDD" id="cd04269">
    <property type="entry name" value="ZnMc_adamalysin_II_like"/>
    <property type="match status" value="1"/>
</dbReference>
<dbReference type="Proteomes" id="UP000288716">
    <property type="component" value="Unassembled WGS sequence"/>
</dbReference>
<evidence type="ECO:0000256" key="4">
    <source>
        <dbReference type="ARBA" id="ARBA00023049"/>
    </source>
</evidence>
<reference evidence="9 10" key="1">
    <citation type="journal article" date="2018" name="Gigascience">
        <title>Genomes of trombidid mites reveal novel predicted allergens and laterally-transferred genes associated with secondary metabolism.</title>
        <authorList>
            <person name="Dong X."/>
            <person name="Chaisiri K."/>
            <person name="Xia D."/>
            <person name="Armstrong S.D."/>
            <person name="Fang Y."/>
            <person name="Donnelly M.J."/>
            <person name="Kadowaki T."/>
            <person name="McGarry J.W."/>
            <person name="Darby A.C."/>
            <person name="Makepeace B.L."/>
        </authorList>
    </citation>
    <scope>NUCLEOTIDE SEQUENCE [LARGE SCALE GENOMIC DNA]</scope>
    <source>
        <strain evidence="9">UoL-UT</strain>
    </source>
</reference>
<dbReference type="VEuPathDB" id="VectorBase:LDEU010937"/>
<keyword evidence="6" id="KW-0479">Metal-binding</keyword>
<proteinExistence type="predicted"/>
<keyword evidence="7" id="KW-1133">Transmembrane helix</keyword>
<dbReference type="GO" id="GO:0046872">
    <property type="term" value="F:metal ion binding"/>
    <property type="evidence" value="ECO:0007669"/>
    <property type="project" value="UniProtKB-KW"/>
</dbReference>
<feature type="binding site" evidence="6">
    <location>
        <position position="241"/>
    </location>
    <ligand>
        <name>Zn(2+)</name>
        <dbReference type="ChEBI" id="CHEBI:29105"/>
        <note>catalytic</note>
    </ligand>
</feature>
<evidence type="ECO:0000256" key="1">
    <source>
        <dbReference type="ARBA" id="ARBA00022670"/>
    </source>
</evidence>
<dbReference type="GO" id="GO:0004222">
    <property type="term" value="F:metalloendopeptidase activity"/>
    <property type="evidence" value="ECO:0007669"/>
    <property type="project" value="InterPro"/>
</dbReference>
<dbReference type="SUPFAM" id="SSF55486">
    <property type="entry name" value="Metalloproteases ('zincins'), catalytic domain"/>
    <property type="match status" value="1"/>
</dbReference>
<dbReference type="AlphaFoldDB" id="A0A443S0U7"/>
<dbReference type="STRING" id="299467.A0A443S0U7"/>
<evidence type="ECO:0000313" key="9">
    <source>
        <dbReference type="EMBL" id="RWS21103.1"/>
    </source>
</evidence>
<dbReference type="GO" id="GO:0007229">
    <property type="term" value="P:integrin-mediated signaling pathway"/>
    <property type="evidence" value="ECO:0007669"/>
    <property type="project" value="UniProtKB-KW"/>
</dbReference>
<keyword evidence="1" id="KW-0645">Protease</keyword>
<protein>
    <submittedName>
        <fullName evidence="9">Disintegrin and metalloproteinase domain-containing protein 12-like protein</fullName>
    </submittedName>
</protein>
<keyword evidence="5" id="KW-1015">Disulfide bond</keyword>
<keyword evidence="9" id="KW-0401">Integrin</keyword>
<dbReference type="GO" id="GO:0006508">
    <property type="term" value="P:proteolysis"/>
    <property type="evidence" value="ECO:0007669"/>
    <property type="project" value="UniProtKB-KW"/>
</dbReference>
<sequence length="340" mass="38979">MDDSFGVANSECYKLNKLLNITRITLRLCDARMYGIFEHVDKFYSIEYDSQEKKHFIDISPQIDCGSNVTEEHINGEGMLLAKLRNLYLPVSVVVDYGLYLANNKNVNHIENGVKELIRMVAELFKPLNVFVTLVELEIWDEKYLFNVPDLSNQLLEAFRKYRKNKRMKSLWNCHRNAVFLTYTFLKNEYNSQIRGTAYQDNLCKNKLELSVSVVSTKYLNMDGIAQVIAHEIGHNLGMQHDNKSCNCSSGANRCIMKPGDDGYFSNDWSSCSIEGLLYHQRQGDNDCLFEEFSGCTQKIPTEIIIAIITVVVLIAVFVFVIVFCVLKRYYKAGDTLAKS</sequence>
<dbReference type="InterPro" id="IPR024079">
    <property type="entry name" value="MetalloPept_cat_dom_sf"/>
</dbReference>
<dbReference type="InterPro" id="IPR001590">
    <property type="entry name" value="Peptidase_M12B"/>
</dbReference>
<keyword evidence="3 6" id="KW-0862">Zinc</keyword>
<evidence type="ECO:0000256" key="7">
    <source>
        <dbReference type="SAM" id="Phobius"/>
    </source>
</evidence>
<name>A0A443S0U7_9ACAR</name>
<accession>A0A443S0U7</accession>
<keyword evidence="7" id="KW-0472">Membrane</keyword>
<evidence type="ECO:0000313" key="10">
    <source>
        <dbReference type="Proteomes" id="UP000288716"/>
    </source>
</evidence>
<feature type="binding site" evidence="6">
    <location>
        <position position="231"/>
    </location>
    <ligand>
        <name>Zn(2+)</name>
        <dbReference type="ChEBI" id="CHEBI:29105"/>
        <note>catalytic</note>
    </ligand>
</feature>
<keyword evidence="2" id="KW-0378">Hydrolase</keyword>
<keyword evidence="4" id="KW-0482">Metalloprotease</keyword>
<keyword evidence="10" id="KW-1185">Reference proteome</keyword>
<dbReference type="Pfam" id="PF01421">
    <property type="entry name" value="Reprolysin"/>
    <property type="match status" value="1"/>
</dbReference>
<comment type="caution">
    <text evidence="6">Lacks conserved residue(s) required for the propagation of feature annotation.</text>
</comment>
<evidence type="ECO:0000256" key="5">
    <source>
        <dbReference type="ARBA" id="ARBA00023157"/>
    </source>
</evidence>
<gene>
    <name evidence="9" type="ORF">B4U80_11931</name>
</gene>
<feature type="active site" evidence="6">
    <location>
        <position position="232"/>
    </location>
</feature>
<dbReference type="Gene3D" id="3.40.390.10">
    <property type="entry name" value="Collagenase (Catalytic Domain)"/>
    <property type="match status" value="1"/>
</dbReference>
<dbReference type="OrthoDB" id="5951731at2759"/>
<evidence type="ECO:0000259" key="8">
    <source>
        <dbReference type="PROSITE" id="PS50215"/>
    </source>
</evidence>
<feature type="domain" description="Peptidase M12B" evidence="8">
    <location>
        <begin position="87"/>
        <end position="293"/>
    </location>
</feature>
<evidence type="ECO:0000256" key="2">
    <source>
        <dbReference type="ARBA" id="ARBA00022801"/>
    </source>
</evidence>
<evidence type="ECO:0000256" key="6">
    <source>
        <dbReference type="PROSITE-ProRule" id="PRU00276"/>
    </source>
</evidence>
<feature type="transmembrane region" description="Helical" evidence="7">
    <location>
        <begin position="304"/>
        <end position="327"/>
    </location>
</feature>